<feature type="binding site" evidence="16">
    <location>
        <position position="129"/>
    </location>
    <ligand>
        <name>Zn(2+)</name>
        <dbReference type="ChEBI" id="CHEBI:29105"/>
    </ligand>
</feature>
<comment type="subcellular location">
    <subcellularLocation>
        <location evidence="2 16">Cytoplasm</location>
    </subcellularLocation>
</comment>
<evidence type="ECO:0000256" key="6">
    <source>
        <dbReference type="ARBA" id="ARBA00022555"/>
    </source>
</evidence>
<dbReference type="Gene3D" id="2.40.50.140">
    <property type="entry name" value="Nucleic acid-binding proteins"/>
    <property type="match status" value="1"/>
</dbReference>
<evidence type="ECO:0000256" key="4">
    <source>
        <dbReference type="ARBA" id="ARBA00011738"/>
    </source>
</evidence>
<name>A0A1M5ZFJ2_9CLOT</name>
<dbReference type="CDD" id="cd00814">
    <property type="entry name" value="MetRS_core"/>
    <property type="match status" value="1"/>
</dbReference>
<dbReference type="CDD" id="cd02800">
    <property type="entry name" value="tRNA_bind_EcMetRS_like"/>
    <property type="match status" value="1"/>
</dbReference>
<dbReference type="GO" id="GO:0005737">
    <property type="term" value="C:cytoplasm"/>
    <property type="evidence" value="ECO:0007669"/>
    <property type="project" value="UniProtKB-SubCell"/>
</dbReference>
<dbReference type="SUPFAM" id="SSF50249">
    <property type="entry name" value="Nucleic acid-binding proteins"/>
    <property type="match status" value="1"/>
</dbReference>
<evidence type="ECO:0000256" key="11">
    <source>
        <dbReference type="ARBA" id="ARBA00022840"/>
    </source>
</evidence>
<organism evidence="18 19">
    <name type="scientific">Clostridium intestinale DSM 6191</name>
    <dbReference type="NCBI Taxonomy" id="1121320"/>
    <lineage>
        <taxon>Bacteria</taxon>
        <taxon>Bacillati</taxon>
        <taxon>Bacillota</taxon>
        <taxon>Clostridia</taxon>
        <taxon>Eubacteriales</taxon>
        <taxon>Clostridiaceae</taxon>
        <taxon>Clostridium</taxon>
    </lineage>
</organism>
<protein>
    <recommendedName>
        <fullName evidence="16">Methionine--tRNA ligase</fullName>
        <ecNumber evidence="16">6.1.1.10</ecNumber>
    </recommendedName>
    <alternativeName>
        <fullName evidence="16">Methionyl-tRNA synthetase</fullName>
        <shortName evidence="16">MetRS</shortName>
    </alternativeName>
</protein>
<dbReference type="NCBIfam" id="NF008900">
    <property type="entry name" value="PRK12267.1"/>
    <property type="match status" value="1"/>
</dbReference>
<feature type="binding site" evidence="16">
    <location>
        <position position="132"/>
    </location>
    <ligand>
        <name>Zn(2+)</name>
        <dbReference type="ChEBI" id="CHEBI:29105"/>
    </ligand>
</feature>
<reference evidence="18 19" key="1">
    <citation type="submission" date="2016-11" db="EMBL/GenBank/DDBJ databases">
        <authorList>
            <person name="Jaros S."/>
            <person name="Januszkiewicz K."/>
            <person name="Wedrychowicz H."/>
        </authorList>
    </citation>
    <scope>NUCLEOTIDE SEQUENCE [LARGE SCALE GENOMIC DNA]</scope>
    <source>
        <strain evidence="18 19">DSM 6191</strain>
    </source>
</reference>
<dbReference type="Proteomes" id="UP000184241">
    <property type="component" value="Unassembled WGS sequence"/>
</dbReference>
<proteinExistence type="inferred from homology"/>
<dbReference type="InterPro" id="IPR001412">
    <property type="entry name" value="aa-tRNA-synth_I_CS"/>
</dbReference>
<dbReference type="PANTHER" id="PTHR43326">
    <property type="entry name" value="METHIONYL-TRNA SYNTHETASE"/>
    <property type="match status" value="1"/>
</dbReference>
<comment type="caution">
    <text evidence="16">Lacks conserved residue(s) required for the propagation of feature annotation.</text>
</comment>
<keyword evidence="10 16" id="KW-0862">Zinc</keyword>
<dbReference type="AlphaFoldDB" id="A0A1M5ZFJ2"/>
<dbReference type="SUPFAM" id="SSF47323">
    <property type="entry name" value="Anticodon-binding domain of a subclass of class I aminoacyl-tRNA synthetases"/>
    <property type="match status" value="1"/>
</dbReference>
<feature type="binding site" evidence="16">
    <location>
        <position position="149"/>
    </location>
    <ligand>
        <name>Zn(2+)</name>
        <dbReference type="ChEBI" id="CHEBI:29105"/>
    </ligand>
</feature>
<dbReference type="CDD" id="cd07957">
    <property type="entry name" value="Anticodon_Ia_Met"/>
    <property type="match status" value="1"/>
</dbReference>
<evidence type="ECO:0000256" key="2">
    <source>
        <dbReference type="ARBA" id="ARBA00004496"/>
    </source>
</evidence>
<dbReference type="PROSITE" id="PS50886">
    <property type="entry name" value="TRBD"/>
    <property type="match status" value="1"/>
</dbReference>
<evidence type="ECO:0000256" key="15">
    <source>
        <dbReference type="ARBA" id="ARBA00047364"/>
    </source>
</evidence>
<dbReference type="InterPro" id="IPR014758">
    <property type="entry name" value="Met-tRNA_synth"/>
</dbReference>
<evidence type="ECO:0000256" key="12">
    <source>
        <dbReference type="ARBA" id="ARBA00022884"/>
    </source>
</evidence>
<dbReference type="EC" id="6.1.1.10" evidence="16"/>
<dbReference type="InterPro" id="IPR041872">
    <property type="entry name" value="Anticodon_Met"/>
</dbReference>
<comment type="subunit">
    <text evidence="4 16">Homodimer.</text>
</comment>
<evidence type="ECO:0000256" key="14">
    <source>
        <dbReference type="ARBA" id="ARBA00023146"/>
    </source>
</evidence>
<dbReference type="InterPro" id="IPR002547">
    <property type="entry name" value="tRNA-bd_dom"/>
</dbReference>
<evidence type="ECO:0000256" key="16">
    <source>
        <dbReference type="HAMAP-Rule" id="MF_01228"/>
    </source>
</evidence>
<dbReference type="Pfam" id="PF19303">
    <property type="entry name" value="Anticodon_3"/>
    <property type="match status" value="1"/>
</dbReference>
<keyword evidence="6 16" id="KW-0820">tRNA-binding</keyword>
<accession>A0A1M5ZFJ2</accession>
<dbReference type="NCBIfam" id="TIGR00399">
    <property type="entry name" value="metG_C_term"/>
    <property type="match status" value="1"/>
</dbReference>
<keyword evidence="7 16" id="KW-0436">Ligase</keyword>
<dbReference type="InterPro" id="IPR014729">
    <property type="entry name" value="Rossmann-like_a/b/a_fold"/>
</dbReference>
<evidence type="ECO:0000256" key="1">
    <source>
        <dbReference type="ARBA" id="ARBA00003314"/>
    </source>
</evidence>
<dbReference type="PROSITE" id="PS00178">
    <property type="entry name" value="AA_TRNA_LIGASE_I"/>
    <property type="match status" value="1"/>
</dbReference>
<evidence type="ECO:0000256" key="3">
    <source>
        <dbReference type="ARBA" id="ARBA00006590"/>
    </source>
</evidence>
<dbReference type="GO" id="GO:0000049">
    <property type="term" value="F:tRNA binding"/>
    <property type="evidence" value="ECO:0007669"/>
    <property type="project" value="UniProtKB-UniRule"/>
</dbReference>
<evidence type="ECO:0000313" key="18">
    <source>
        <dbReference type="EMBL" id="SHI22924.1"/>
    </source>
</evidence>
<dbReference type="FunFam" id="1.10.730.10:FF:000026">
    <property type="entry name" value="Methionine--tRNA ligase"/>
    <property type="match status" value="1"/>
</dbReference>
<dbReference type="NCBIfam" id="TIGR00398">
    <property type="entry name" value="metG"/>
    <property type="match status" value="1"/>
</dbReference>
<evidence type="ECO:0000256" key="13">
    <source>
        <dbReference type="ARBA" id="ARBA00022917"/>
    </source>
</evidence>
<dbReference type="SUPFAM" id="SSF52374">
    <property type="entry name" value="Nucleotidylyl transferase"/>
    <property type="match status" value="1"/>
</dbReference>
<keyword evidence="12 16" id="KW-0694">RNA-binding</keyword>
<evidence type="ECO:0000313" key="19">
    <source>
        <dbReference type="Proteomes" id="UP000184241"/>
    </source>
</evidence>
<dbReference type="GO" id="GO:0004825">
    <property type="term" value="F:methionine-tRNA ligase activity"/>
    <property type="evidence" value="ECO:0007669"/>
    <property type="project" value="UniProtKB-UniRule"/>
</dbReference>
<evidence type="ECO:0000256" key="9">
    <source>
        <dbReference type="ARBA" id="ARBA00022741"/>
    </source>
</evidence>
<dbReference type="PANTHER" id="PTHR43326:SF1">
    <property type="entry name" value="METHIONINE--TRNA LIGASE, MITOCHONDRIAL"/>
    <property type="match status" value="1"/>
</dbReference>
<dbReference type="Pfam" id="PF01406">
    <property type="entry name" value="tRNA-synt_1e"/>
    <property type="match status" value="1"/>
</dbReference>
<dbReference type="InterPro" id="IPR023457">
    <property type="entry name" value="Met-tRNA_synth_2"/>
</dbReference>
<dbReference type="Pfam" id="PF09334">
    <property type="entry name" value="tRNA-synt_1g"/>
    <property type="match status" value="1"/>
</dbReference>
<keyword evidence="8 16" id="KW-0479">Metal-binding</keyword>
<keyword evidence="11 16" id="KW-0067">ATP-binding</keyword>
<keyword evidence="9 16" id="KW-0547">Nucleotide-binding</keyword>
<dbReference type="InterPro" id="IPR004495">
    <property type="entry name" value="Met-tRNA-synth_bsu_C"/>
</dbReference>
<dbReference type="FunFam" id="2.40.50.140:FF:000042">
    <property type="entry name" value="Methionine--tRNA ligase"/>
    <property type="match status" value="1"/>
</dbReference>
<dbReference type="RefSeq" id="WP_073020527.1">
    <property type="nucleotide sequence ID" value="NZ_FQXU01000008.1"/>
</dbReference>
<feature type="binding site" evidence="16">
    <location>
        <position position="146"/>
    </location>
    <ligand>
        <name>Zn(2+)</name>
        <dbReference type="ChEBI" id="CHEBI:29105"/>
    </ligand>
</feature>
<gene>
    <name evidence="16" type="primary">metG</name>
    <name evidence="18" type="ORF">SAMN02745941_02928</name>
</gene>
<dbReference type="Gene3D" id="1.10.730.10">
    <property type="entry name" value="Isoleucyl-tRNA Synthetase, Domain 1"/>
    <property type="match status" value="1"/>
</dbReference>
<dbReference type="FunFam" id="2.170.220.10:FF:000002">
    <property type="entry name" value="Methionine--tRNA ligase"/>
    <property type="match status" value="1"/>
</dbReference>
<feature type="domain" description="TRNA-binding" evidence="17">
    <location>
        <begin position="544"/>
        <end position="645"/>
    </location>
</feature>
<feature type="short sequence motif" description="'KMSKS' region" evidence="16">
    <location>
        <begin position="299"/>
        <end position="303"/>
    </location>
</feature>
<comment type="function">
    <text evidence="1 16">Is required not only for elongation of protein synthesis but also for the initiation of all mRNA translation through initiator tRNA(fMet) aminoacylation.</text>
</comment>
<keyword evidence="14 16" id="KW-0030">Aminoacyl-tRNA synthetase</keyword>
<keyword evidence="5 16" id="KW-0963">Cytoplasm</keyword>
<dbReference type="Pfam" id="PF01588">
    <property type="entry name" value="tRNA_bind"/>
    <property type="match status" value="1"/>
</dbReference>
<dbReference type="GO" id="GO:0005524">
    <property type="term" value="F:ATP binding"/>
    <property type="evidence" value="ECO:0007669"/>
    <property type="project" value="UniProtKB-UniRule"/>
</dbReference>
<feature type="short sequence motif" description="'HIGH' region" evidence="16">
    <location>
        <begin position="14"/>
        <end position="24"/>
    </location>
</feature>
<dbReference type="Gene3D" id="3.40.50.620">
    <property type="entry name" value="HUPs"/>
    <property type="match status" value="1"/>
</dbReference>
<dbReference type="HAMAP" id="MF_01228">
    <property type="entry name" value="Met_tRNA_synth_type2"/>
    <property type="match status" value="1"/>
</dbReference>
<evidence type="ECO:0000256" key="5">
    <source>
        <dbReference type="ARBA" id="ARBA00022490"/>
    </source>
</evidence>
<evidence type="ECO:0000256" key="10">
    <source>
        <dbReference type="ARBA" id="ARBA00022833"/>
    </source>
</evidence>
<dbReference type="InterPro" id="IPR033911">
    <property type="entry name" value="MetRS_core"/>
</dbReference>
<comment type="similarity">
    <text evidence="3 16">Belongs to the class-I aminoacyl-tRNA synthetase family. MetG type 2A subfamily.</text>
</comment>
<comment type="cofactor">
    <cofactor evidence="16">
        <name>Zn(2+)</name>
        <dbReference type="ChEBI" id="CHEBI:29105"/>
    </cofactor>
    <text evidence="16">Binds 1 zinc ion per subunit.</text>
</comment>
<sequence>MCEKKPYYITTPIYYPSANLHIGNTYTTVAADALARFKRLTDYDVMFLTGTDEHGQKIQLKAEEKGVTPKEFVDEIVAGIKDLWELMNISYDKFIRTTDDYHIKAVQDIFKKLYDQGDIYKDSYEGWYCTPCESFWTETQLVNGNCPDCGRPVEKAKEEAYFFKMSKYADRLIKHIEDNPHFIQPESRKNEMLNNFLKPGLQDLCVSRTSFNWGIPVTFDEKHVVYVWIDALSNYITALGYGSEDTELYKKYWPADVHLIGKDILRFHTIYWPIMLMALDVPLPKQVFGHGWLLVDGGKMSKSKGNVVDPVVLVNEFGVDAVRYYLLREIPFGADGLFNNEIFIKKINSDLCNDLGNLLSRTVAMIEKYFGGMIPAPLDKEDVDDELIKLALETPIKVERAIDNLKIPEALEEVWELVGRANKYIDETTPWILAKDESKKDRLGTVLYNLSESLRFIAVLISPFLPDTANKINEQINTEVTTWNSLSAFDGTAAGAKVVKGNNLFPRIDVEAKLKELEALKPQPVVEEVKETIKPIKEEITIEDFEKVDLRVVKVLSAEAIKGAKKLLKLKVDLNGEERQVVSGIAKYYKPEDLVGKYVVLVANLKPVKLRGELSQGMLLAASSDDDAQLFLVNPGELPTGSEVR</sequence>
<keyword evidence="13 16" id="KW-0648">Protein biosynthesis</keyword>
<evidence type="ECO:0000256" key="7">
    <source>
        <dbReference type="ARBA" id="ARBA00022598"/>
    </source>
</evidence>
<dbReference type="EMBL" id="FQXU01000008">
    <property type="protein sequence ID" value="SHI22924.1"/>
    <property type="molecule type" value="Genomic_DNA"/>
</dbReference>
<dbReference type="InterPro" id="IPR012340">
    <property type="entry name" value="NA-bd_OB-fold"/>
</dbReference>
<dbReference type="GO" id="GO:0006431">
    <property type="term" value="P:methionyl-tRNA aminoacylation"/>
    <property type="evidence" value="ECO:0007669"/>
    <property type="project" value="UniProtKB-UniRule"/>
</dbReference>
<dbReference type="InterPro" id="IPR015413">
    <property type="entry name" value="Methionyl/Leucyl_tRNA_Synth"/>
</dbReference>
<comment type="catalytic activity">
    <reaction evidence="15 16">
        <text>tRNA(Met) + L-methionine + ATP = L-methionyl-tRNA(Met) + AMP + diphosphate</text>
        <dbReference type="Rhea" id="RHEA:13481"/>
        <dbReference type="Rhea" id="RHEA-COMP:9667"/>
        <dbReference type="Rhea" id="RHEA-COMP:9698"/>
        <dbReference type="ChEBI" id="CHEBI:30616"/>
        <dbReference type="ChEBI" id="CHEBI:33019"/>
        <dbReference type="ChEBI" id="CHEBI:57844"/>
        <dbReference type="ChEBI" id="CHEBI:78442"/>
        <dbReference type="ChEBI" id="CHEBI:78530"/>
        <dbReference type="ChEBI" id="CHEBI:456215"/>
        <dbReference type="EC" id="6.1.1.10"/>
    </reaction>
</comment>
<dbReference type="PRINTS" id="PR01041">
    <property type="entry name" value="TRNASYNTHMET"/>
</dbReference>
<dbReference type="InterPro" id="IPR032678">
    <property type="entry name" value="tRNA-synt_1_cat_dom"/>
</dbReference>
<evidence type="ECO:0000259" key="17">
    <source>
        <dbReference type="PROSITE" id="PS50886"/>
    </source>
</evidence>
<evidence type="ECO:0000256" key="8">
    <source>
        <dbReference type="ARBA" id="ARBA00022723"/>
    </source>
</evidence>
<dbReference type="Gene3D" id="2.170.220.10">
    <property type="match status" value="1"/>
</dbReference>
<dbReference type="InterPro" id="IPR009080">
    <property type="entry name" value="tRNAsynth_Ia_anticodon-bd"/>
</dbReference>
<dbReference type="GO" id="GO:0046872">
    <property type="term" value="F:metal ion binding"/>
    <property type="evidence" value="ECO:0007669"/>
    <property type="project" value="UniProtKB-KW"/>
</dbReference>